<dbReference type="GO" id="GO:0016747">
    <property type="term" value="F:acyltransferase activity, transferring groups other than amino-acyl groups"/>
    <property type="evidence" value="ECO:0007669"/>
    <property type="project" value="InterPro"/>
</dbReference>
<keyword evidence="5" id="KW-1185">Reference proteome</keyword>
<dbReference type="RefSeq" id="WP_092879866.1">
    <property type="nucleotide sequence ID" value="NZ_FOOI01000001.1"/>
</dbReference>
<dbReference type="Gene3D" id="3.40.630.30">
    <property type="match status" value="1"/>
</dbReference>
<name>A0A1I2KGE4_9ACTN</name>
<dbReference type="EMBL" id="JACBZA010000001">
    <property type="protein sequence ID" value="NYH84395.1"/>
    <property type="molecule type" value="Genomic_DNA"/>
</dbReference>
<dbReference type="InterPro" id="IPR016181">
    <property type="entry name" value="Acyl_CoA_acyltransferase"/>
</dbReference>
<evidence type="ECO:0000259" key="1">
    <source>
        <dbReference type="PROSITE" id="PS51186"/>
    </source>
</evidence>
<reference evidence="2 5" key="2">
    <citation type="submission" date="2020-07" db="EMBL/GenBank/DDBJ databases">
        <title>Sequencing the genomes of 1000 actinobacteria strains.</title>
        <authorList>
            <person name="Klenk H.-P."/>
        </authorList>
    </citation>
    <scope>NUCLEOTIDE SEQUENCE [LARGE SCALE GENOMIC DNA]</scope>
    <source>
        <strain evidence="2 5">DSM 45117</strain>
    </source>
</reference>
<dbReference type="Pfam" id="PF13302">
    <property type="entry name" value="Acetyltransf_3"/>
    <property type="match status" value="1"/>
</dbReference>
<dbReference type="STRING" id="504797.SAMN05421678_101164"/>
<dbReference type="PANTHER" id="PTHR43610">
    <property type="entry name" value="BLL6696 PROTEIN"/>
    <property type="match status" value="1"/>
</dbReference>
<evidence type="ECO:0000313" key="2">
    <source>
        <dbReference type="EMBL" id="NYH84395.1"/>
    </source>
</evidence>
<keyword evidence="3" id="KW-0808">Transferase</keyword>
<protein>
    <submittedName>
        <fullName evidence="3">Protein N-acetyltransferase, RimJ/RimL family</fullName>
    </submittedName>
    <submittedName>
        <fullName evidence="2">RimJ/RimL family protein N-acetyltransferase</fullName>
    </submittedName>
</protein>
<sequence>MVETSAAESTHETTPAPADRWYEAPVLSGDHVRLEPMSLAHAEGLAAAADDQVFQHLRITRVPRNREEGEAFVRAVLAQRDKRVLLPWTQLDAVTGEVAGTTSYYEIDPDLRTVAIGHTWLGRRWWRTGVNTEAKLLLLRRAFDDLGAVRVVWHTDIRNDRSQAAIARLGARREGVLRKHRLRRDGSWRDTVQFAMTDDDWPDVRERLSARLRPAGRPVDPTATT</sequence>
<dbReference type="Proteomes" id="UP000199052">
    <property type="component" value="Unassembled WGS sequence"/>
</dbReference>
<dbReference type="OrthoDB" id="9795199at2"/>
<gene>
    <name evidence="2" type="ORF">FHR37_003246</name>
    <name evidence="3" type="ORF">SAMN05421678_101164</name>
</gene>
<feature type="domain" description="N-acetyltransferase" evidence="1">
    <location>
        <begin position="32"/>
        <end position="193"/>
    </location>
</feature>
<dbReference type="Proteomes" id="UP000533017">
    <property type="component" value="Unassembled WGS sequence"/>
</dbReference>
<dbReference type="PANTHER" id="PTHR43610:SF1">
    <property type="entry name" value="N-ACETYLTRANSFERASE DOMAIN-CONTAINING PROTEIN"/>
    <property type="match status" value="1"/>
</dbReference>
<dbReference type="EMBL" id="FOOI01000001">
    <property type="protein sequence ID" value="SFF64016.1"/>
    <property type="molecule type" value="Genomic_DNA"/>
</dbReference>
<evidence type="ECO:0000313" key="5">
    <source>
        <dbReference type="Proteomes" id="UP000533017"/>
    </source>
</evidence>
<organism evidence="3 4">
    <name type="scientific">Actinopolymorpha cephalotaxi</name>
    <dbReference type="NCBI Taxonomy" id="504797"/>
    <lineage>
        <taxon>Bacteria</taxon>
        <taxon>Bacillati</taxon>
        <taxon>Actinomycetota</taxon>
        <taxon>Actinomycetes</taxon>
        <taxon>Propionibacteriales</taxon>
        <taxon>Actinopolymorphaceae</taxon>
        <taxon>Actinopolymorpha</taxon>
    </lineage>
</organism>
<evidence type="ECO:0000313" key="3">
    <source>
        <dbReference type="EMBL" id="SFF64016.1"/>
    </source>
</evidence>
<proteinExistence type="predicted"/>
<reference evidence="3 4" key="1">
    <citation type="submission" date="2016-10" db="EMBL/GenBank/DDBJ databases">
        <authorList>
            <person name="de Groot N.N."/>
        </authorList>
    </citation>
    <scope>NUCLEOTIDE SEQUENCE [LARGE SCALE GENOMIC DNA]</scope>
    <source>
        <strain evidence="3 4">CPCC 202808</strain>
    </source>
</reference>
<evidence type="ECO:0000313" key="4">
    <source>
        <dbReference type="Proteomes" id="UP000199052"/>
    </source>
</evidence>
<dbReference type="AlphaFoldDB" id="A0A1I2KGE4"/>
<accession>A0A1I2KGE4</accession>
<dbReference type="InterPro" id="IPR000182">
    <property type="entry name" value="GNAT_dom"/>
</dbReference>
<dbReference type="PROSITE" id="PS51186">
    <property type="entry name" value="GNAT"/>
    <property type="match status" value="1"/>
</dbReference>
<dbReference type="SUPFAM" id="SSF55729">
    <property type="entry name" value="Acyl-CoA N-acyltransferases (Nat)"/>
    <property type="match status" value="1"/>
</dbReference>